<evidence type="ECO:0000313" key="1">
    <source>
        <dbReference type="EMBL" id="AAU10939.1"/>
    </source>
</evidence>
<protein>
    <submittedName>
        <fullName evidence="1">Uncharacterized protein</fullName>
    </submittedName>
</protein>
<dbReference type="RefSeq" id="YP_073600.1">
    <property type="nucleotide sequence ID" value="NC_005902.1"/>
</dbReference>
<dbReference type="EMBL" id="AY380826">
    <property type="protein sequence ID" value="AAU10939.1"/>
    <property type="molecule type" value="Genomic_DNA"/>
</dbReference>
<proteinExistence type="predicted"/>
<reference evidence="1 2" key="1">
    <citation type="journal article" date="2004" name="J. Virol.">
        <title>Complete genome sequence of lymphocystis disease virus isolated from China.</title>
        <authorList>
            <person name="Zhang Q.Y."/>
            <person name="Xiao F."/>
            <person name="Xie J."/>
            <person name="Li Z.Q."/>
            <person name="Gui J.F."/>
        </authorList>
    </citation>
    <scope>NUCLEOTIDE SEQUENCE [LARGE SCALE GENOMIC DNA]</scope>
</reference>
<accession>Q678B8</accession>
<dbReference type="KEGG" id="vg:2979153"/>
<organism evidence="1 2">
    <name type="scientific">lymphocystis disease virus-China</name>
    <dbReference type="NCBI Taxonomy" id="256729"/>
    <lineage>
        <taxon>Viruses</taxon>
        <taxon>Varidnaviria</taxon>
        <taxon>Bamfordvirae</taxon>
        <taxon>Nucleocytoviricota</taxon>
        <taxon>Megaviricetes</taxon>
        <taxon>Pimascovirales</taxon>
        <taxon>Pimascovirales incertae sedis</taxon>
        <taxon>Iridoviridae</taxon>
        <taxon>Alphairidovirinae</taxon>
        <taxon>Lymphocystivirus</taxon>
        <taxon>Lymphocystivirus paralichthys1</taxon>
        <taxon>Lymphocystis disease virus 2</taxon>
    </lineage>
</organism>
<name>Q678B8_9VIRU</name>
<dbReference type="Proteomes" id="UP000106699">
    <property type="component" value="Segment"/>
</dbReference>
<sequence>MTPCRPVNSKGLKDLFLGVLMISCRAGLNNGKGSVISISSI</sequence>
<keyword evidence="2" id="KW-1185">Reference proteome</keyword>
<dbReference type="GeneID" id="2979153"/>
<evidence type="ECO:0000313" key="2">
    <source>
        <dbReference type="Proteomes" id="UP000106699"/>
    </source>
</evidence>